<protein>
    <recommendedName>
        <fullName evidence="3">Secretion system C-terminal sorting domain-containing protein</fullName>
    </recommendedName>
</protein>
<sequence length="781" mass="83360">MKKTTLLVLLLFGVWTSSFGQASLCEDAESITLPFSTFDDTDYYGNNYDGYPGSSCGTPNNFLYGNDVVYAYTATFTGSINLYLSTDSDNVGLFAYANCSEIGQNCIAGVTNQQIFDNTISIQAMPVEEGNTYYFVISTWAPPETASYSLDIAENTCTNATATYTLVSDCVFGEEFSVAIDITDLGSATSLTVSDDYGAEQNVTATGTVTFGPYSNGISVFFKIANDQDANCVLSSTLQTFTGCMPVNNFCSSAIDLSLETSPLMGTTLNASNQNIASCDSFVETGDVYYSILVPEGYTLTIGQTENDYDSVITAFIGNCDEQIELTCFDEDDLDTFTYMNNSGEDKTFYWVQDGFNGQTGNFTLAWNLSDCVMPEAGYTIVPDCENGNQFLVIAALYTLGSASSVTISDDQSSEPQTLTETGQVQFGPYDNMTPVIFTVTNNEDASCFLESEPVTQESCPSTCTNATVNFAVELDCVTNLGFFVNANVTDMGTATSFMIDDDQEIASQNITATGTYQFGPYPDYTNIIFTVSDDLDESCVQTYSVQSYTVCPPANNECSDAIALIPGADLGSGGILTTNSGGTPSPELPLPSCGNMYFSIFGKDVWFTVTVPSSGNITIETTGSGEPGFAVVTDSVLQLYSGDCAALSPIVCDNDGGTDFFSMVSLTGRTPGEVLYIRAFGANGTQGSFIISAYDASLSTGSFDTSGFTSYPNPVNDILNISHTGKITNVAVYNILGQEVVSKNVNASHSKIDMSDLAKGTYLVKVTGEDGMKVIKVVKG</sequence>
<evidence type="ECO:0000256" key="1">
    <source>
        <dbReference type="ARBA" id="ARBA00022729"/>
    </source>
</evidence>
<evidence type="ECO:0000256" key="2">
    <source>
        <dbReference type="SAM" id="SignalP"/>
    </source>
</evidence>
<accession>A0ABU1TUE0</accession>
<keyword evidence="5" id="KW-1185">Reference proteome</keyword>
<organism evidence="4 5">
    <name type="scientific">Flavobacterium arsenatis</name>
    <dbReference type="NCBI Taxonomy" id="1484332"/>
    <lineage>
        <taxon>Bacteria</taxon>
        <taxon>Pseudomonadati</taxon>
        <taxon>Bacteroidota</taxon>
        <taxon>Flavobacteriia</taxon>
        <taxon>Flavobacteriales</taxon>
        <taxon>Flavobacteriaceae</taxon>
        <taxon>Flavobacterium</taxon>
    </lineage>
</organism>
<comment type="caution">
    <text evidence="4">The sequence shown here is derived from an EMBL/GenBank/DDBJ whole genome shotgun (WGS) entry which is preliminary data.</text>
</comment>
<evidence type="ECO:0000259" key="3">
    <source>
        <dbReference type="Pfam" id="PF18962"/>
    </source>
</evidence>
<dbReference type="RefSeq" id="WP_310028625.1">
    <property type="nucleotide sequence ID" value="NZ_JAVDVI010000022.1"/>
</dbReference>
<keyword evidence="1 2" id="KW-0732">Signal</keyword>
<dbReference type="InterPro" id="IPR026444">
    <property type="entry name" value="Secre_tail"/>
</dbReference>
<dbReference type="Proteomes" id="UP001255185">
    <property type="component" value="Unassembled WGS sequence"/>
</dbReference>
<evidence type="ECO:0000313" key="4">
    <source>
        <dbReference type="EMBL" id="MDR6969496.1"/>
    </source>
</evidence>
<proteinExistence type="predicted"/>
<feature type="chain" id="PRO_5046510584" description="Secretion system C-terminal sorting domain-containing protein" evidence="2">
    <location>
        <begin position="23"/>
        <end position="781"/>
    </location>
</feature>
<reference evidence="4 5" key="1">
    <citation type="submission" date="2023-07" db="EMBL/GenBank/DDBJ databases">
        <title>Sorghum-associated microbial communities from plants grown in Nebraska, USA.</title>
        <authorList>
            <person name="Schachtman D."/>
        </authorList>
    </citation>
    <scope>NUCLEOTIDE SEQUENCE [LARGE SCALE GENOMIC DNA]</scope>
    <source>
        <strain evidence="4 5">3773</strain>
    </source>
</reference>
<evidence type="ECO:0000313" key="5">
    <source>
        <dbReference type="Proteomes" id="UP001255185"/>
    </source>
</evidence>
<dbReference type="NCBIfam" id="TIGR04183">
    <property type="entry name" value="Por_Secre_tail"/>
    <property type="match status" value="1"/>
</dbReference>
<feature type="domain" description="Secretion system C-terminal sorting" evidence="3">
    <location>
        <begin position="712"/>
        <end position="778"/>
    </location>
</feature>
<dbReference type="EMBL" id="JAVDVI010000022">
    <property type="protein sequence ID" value="MDR6969496.1"/>
    <property type="molecule type" value="Genomic_DNA"/>
</dbReference>
<dbReference type="Pfam" id="PF18962">
    <property type="entry name" value="Por_Secre_tail"/>
    <property type="match status" value="1"/>
</dbReference>
<name>A0ABU1TUE0_9FLAO</name>
<feature type="signal peptide" evidence="2">
    <location>
        <begin position="1"/>
        <end position="22"/>
    </location>
</feature>
<gene>
    <name evidence="4" type="ORF">J2X31_003529</name>
</gene>